<dbReference type="GO" id="GO:0030145">
    <property type="term" value="F:manganese ion binding"/>
    <property type="evidence" value="ECO:0007669"/>
    <property type="project" value="InterPro"/>
</dbReference>
<dbReference type="RefSeq" id="WP_115557909.1">
    <property type="nucleotide sequence ID" value="NZ_CP031376.1"/>
</dbReference>
<name>A0A345Z313_9MOLU</name>
<dbReference type="AlphaFoldDB" id="A0A345Z313"/>
<dbReference type="PANTHER" id="PTHR11963:SF23">
    <property type="entry name" value="CYTOSOL AMINOPEPTIDASE"/>
    <property type="match status" value="1"/>
</dbReference>
<reference evidence="10 11" key="1">
    <citation type="submission" date="2018-07" db="EMBL/GenBank/DDBJ databases">
        <title>Complete genome sequence of Spiroplasma alleghenense PLHS-1 (ATCC 51752).</title>
        <authorList>
            <person name="Chou L."/>
            <person name="Lee T.-Y."/>
            <person name="Tsai Y.-M."/>
            <person name="Kuo C.-H."/>
        </authorList>
    </citation>
    <scope>NUCLEOTIDE SEQUENCE [LARGE SCALE GENOMIC DNA]</scope>
    <source>
        <strain evidence="10 11">PLHS-1</strain>
    </source>
</reference>
<dbReference type="Gene3D" id="3.40.630.10">
    <property type="entry name" value="Zn peptidases"/>
    <property type="match status" value="1"/>
</dbReference>
<evidence type="ECO:0000256" key="2">
    <source>
        <dbReference type="ARBA" id="ARBA00022438"/>
    </source>
</evidence>
<sequence length="449" mass="49536">MITLNKKNQDLILKPILIKDIKNNCIVPIAGKASIISEENTIYLVVGMEMKKNLYLELNEAIKKVIDDFKFDFDVVVDEFIDIFKEETVIFDAIGEALLWKNHQAYSLKTNKTFKENNFNMVTKKDFQKYFENLKIKMEFVNFARDLQDTPPNICTPDYFAQVISKKAGEISGVKVTILDKKAIEKLKMGMLLAVNAASYEEPRVVIVEYCSDNKLEKTALVGKGITFDSGGYSLKPSASMKGMKFDMTGAAVTCSTVLGLAKAKAKANVVAVAVLTENRIGGKGTLVETVVTSYSGKTVEILNTDAEGRLVLGDAISYAIRDLKAQRIIDVATLTGAIRFCLGTYMTGAFATDDKFYQEFEAAALKGHEEIWRLPIHSQNYKYMRSSAVADLTNMAPVPDGGSSNAAAFLAEFSEGIPLIHLDVAATGHTPTRGNGIMLKNMFELLNK</sequence>
<protein>
    <recommendedName>
        <fullName evidence="7">Probable cytosol aminopeptidase</fullName>
    </recommendedName>
    <alternativeName>
        <fullName evidence="8">Leucine aminopeptidase</fullName>
    </alternativeName>
    <alternativeName>
        <fullName evidence="5">Leucyl aminopeptidase</fullName>
    </alternativeName>
</protein>
<organism evidence="10 11">
    <name type="scientific">Spiroplasma alleghenense</name>
    <dbReference type="NCBI Taxonomy" id="216931"/>
    <lineage>
        <taxon>Bacteria</taxon>
        <taxon>Bacillati</taxon>
        <taxon>Mycoplasmatota</taxon>
        <taxon>Mollicutes</taxon>
        <taxon>Entomoplasmatales</taxon>
        <taxon>Spiroplasmataceae</taxon>
        <taxon>Spiroplasma</taxon>
    </lineage>
</organism>
<accession>A0A345Z313</accession>
<dbReference type="Pfam" id="PF00883">
    <property type="entry name" value="Peptidase_M17"/>
    <property type="match status" value="1"/>
</dbReference>
<gene>
    <name evidence="10" type="primary">pepA</name>
    <name evidence="10" type="ORF">SALLE_v1c03180</name>
</gene>
<evidence type="ECO:0000313" key="11">
    <source>
        <dbReference type="Proteomes" id="UP000254792"/>
    </source>
</evidence>
<evidence type="ECO:0000256" key="1">
    <source>
        <dbReference type="ARBA" id="ARBA00009528"/>
    </source>
</evidence>
<dbReference type="OrthoDB" id="9809354at2"/>
<dbReference type="PROSITE" id="PS00631">
    <property type="entry name" value="CYTOSOL_AP"/>
    <property type="match status" value="1"/>
</dbReference>
<dbReference type="Proteomes" id="UP000254792">
    <property type="component" value="Chromosome"/>
</dbReference>
<dbReference type="GO" id="GO:0070006">
    <property type="term" value="F:metalloaminopeptidase activity"/>
    <property type="evidence" value="ECO:0007669"/>
    <property type="project" value="InterPro"/>
</dbReference>
<evidence type="ECO:0000313" key="10">
    <source>
        <dbReference type="EMBL" id="AXK50992.1"/>
    </source>
</evidence>
<evidence type="ECO:0000259" key="9">
    <source>
        <dbReference type="PROSITE" id="PS00631"/>
    </source>
</evidence>
<dbReference type="PANTHER" id="PTHR11963">
    <property type="entry name" value="LEUCINE AMINOPEPTIDASE-RELATED"/>
    <property type="match status" value="1"/>
</dbReference>
<proteinExistence type="inferred from homology"/>
<dbReference type="SUPFAM" id="SSF53187">
    <property type="entry name" value="Zn-dependent exopeptidases"/>
    <property type="match status" value="1"/>
</dbReference>
<dbReference type="CDD" id="cd00433">
    <property type="entry name" value="Peptidase_M17"/>
    <property type="match status" value="1"/>
</dbReference>
<feature type="domain" description="Cytosol aminopeptidase" evidence="9">
    <location>
        <begin position="304"/>
        <end position="311"/>
    </location>
</feature>
<evidence type="ECO:0000256" key="3">
    <source>
        <dbReference type="ARBA" id="ARBA00022670"/>
    </source>
</evidence>
<evidence type="ECO:0000256" key="4">
    <source>
        <dbReference type="ARBA" id="ARBA00022801"/>
    </source>
</evidence>
<dbReference type="GO" id="GO:0006508">
    <property type="term" value="P:proteolysis"/>
    <property type="evidence" value="ECO:0007669"/>
    <property type="project" value="UniProtKB-KW"/>
</dbReference>
<comment type="function">
    <text evidence="6">Presumably involved in the processing and regular turnover of intracellular proteins. Catalyzes the removal of unsubstituted N-terminal amino acids from various peptides.</text>
</comment>
<dbReference type="KEGG" id="salx:SALLE_v1c03180"/>
<evidence type="ECO:0000256" key="7">
    <source>
        <dbReference type="ARBA" id="ARBA00050021"/>
    </source>
</evidence>
<evidence type="ECO:0000256" key="6">
    <source>
        <dbReference type="ARBA" id="ARBA00049972"/>
    </source>
</evidence>
<evidence type="ECO:0000256" key="8">
    <source>
        <dbReference type="ARBA" id="ARBA00050061"/>
    </source>
</evidence>
<keyword evidence="11" id="KW-1185">Reference proteome</keyword>
<keyword evidence="4" id="KW-0378">Hydrolase</keyword>
<comment type="similarity">
    <text evidence="1">Belongs to the peptidase M17 family.</text>
</comment>
<evidence type="ECO:0000256" key="5">
    <source>
        <dbReference type="ARBA" id="ARBA00033172"/>
    </source>
</evidence>
<dbReference type="InterPro" id="IPR011356">
    <property type="entry name" value="Leucine_aapep/pepB"/>
</dbReference>
<keyword evidence="3" id="KW-0645">Protease</keyword>
<dbReference type="PRINTS" id="PR00481">
    <property type="entry name" value="LAMNOPPTDASE"/>
</dbReference>
<dbReference type="GO" id="GO:0005737">
    <property type="term" value="C:cytoplasm"/>
    <property type="evidence" value="ECO:0007669"/>
    <property type="project" value="InterPro"/>
</dbReference>
<dbReference type="InterPro" id="IPR000819">
    <property type="entry name" value="Peptidase_M17_C"/>
</dbReference>
<keyword evidence="2 10" id="KW-0031">Aminopeptidase</keyword>
<dbReference type="EMBL" id="CP031376">
    <property type="protein sequence ID" value="AXK50992.1"/>
    <property type="molecule type" value="Genomic_DNA"/>
</dbReference>